<dbReference type="STRING" id="1732.SAMN02910417_01355"/>
<evidence type="ECO:0000256" key="3">
    <source>
        <dbReference type="ARBA" id="ARBA00022630"/>
    </source>
</evidence>
<dbReference type="OrthoDB" id="9783470at2"/>
<keyword evidence="3" id="KW-0285">Flavoprotein</keyword>
<evidence type="ECO:0000256" key="1">
    <source>
        <dbReference type="ARBA" id="ARBA00001917"/>
    </source>
</evidence>
<evidence type="ECO:0000259" key="6">
    <source>
        <dbReference type="Pfam" id="PF00881"/>
    </source>
</evidence>
<dbReference type="SUPFAM" id="SSF55469">
    <property type="entry name" value="FMN-dependent nitroreductase-like"/>
    <property type="match status" value="1"/>
</dbReference>
<dbReference type="EMBL" id="FMXR01000009">
    <property type="protein sequence ID" value="SDB18281.1"/>
    <property type="molecule type" value="Genomic_DNA"/>
</dbReference>
<dbReference type="Proteomes" id="UP000199228">
    <property type="component" value="Unassembled WGS sequence"/>
</dbReference>
<dbReference type="Pfam" id="PF00881">
    <property type="entry name" value="Nitroreductase"/>
    <property type="match status" value="1"/>
</dbReference>
<organism evidence="7 8">
    <name type="scientific">Eubacterium oxidoreducens</name>
    <dbReference type="NCBI Taxonomy" id="1732"/>
    <lineage>
        <taxon>Bacteria</taxon>
        <taxon>Bacillati</taxon>
        <taxon>Bacillota</taxon>
        <taxon>Clostridia</taxon>
        <taxon>Eubacteriales</taxon>
        <taxon>Eubacteriaceae</taxon>
        <taxon>Eubacterium</taxon>
    </lineage>
</organism>
<sequence>METKKIFQIRKSVRSYTGKVTDEQIQEVLFAAQAAPVGMAKYDTIHLTVIKDRALLDEIDQAAAKFFGDPSKHPLYGAPVLIVVSTQLDAQGNNNVHYANAAMIIHNMALAAIDLGLGSVDIYGAVAALNQNPALVAKLNLPDGFVPVGATAFGETTETFEEREIPMNRIATDVIG</sequence>
<dbReference type="GO" id="GO:0016491">
    <property type="term" value="F:oxidoreductase activity"/>
    <property type="evidence" value="ECO:0007669"/>
    <property type="project" value="UniProtKB-KW"/>
</dbReference>
<keyword evidence="8" id="KW-1185">Reference proteome</keyword>
<feature type="domain" description="Nitroreductase" evidence="6">
    <location>
        <begin position="10"/>
        <end position="154"/>
    </location>
</feature>
<proteinExistence type="inferred from homology"/>
<dbReference type="RefSeq" id="WP_090173540.1">
    <property type="nucleotide sequence ID" value="NZ_FMXR01000009.1"/>
</dbReference>
<gene>
    <name evidence="7" type="ORF">SAMN02910417_01355</name>
</gene>
<evidence type="ECO:0000313" key="8">
    <source>
        <dbReference type="Proteomes" id="UP000199228"/>
    </source>
</evidence>
<dbReference type="PANTHER" id="PTHR43673">
    <property type="entry name" value="NAD(P)H NITROREDUCTASE YDGI-RELATED"/>
    <property type="match status" value="1"/>
</dbReference>
<evidence type="ECO:0000256" key="2">
    <source>
        <dbReference type="ARBA" id="ARBA00007118"/>
    </source>
</evidence>
<reference evidence="7 8" key="1">
    <citation type="submission" date="2016-10" db="EMBL/GenBank/DDBJ databases">
        <authorList>
            <person name="de Groot N.N."/>
        </authorList>
    </citation>
    <scope>NUCLEOTIDE SEQUENCE [LARGE SCALE GENOMIC DNA]</scope>
    <source>
        <strain evidence="7 8">DSM 3217</strain>
    </source>
</reference>
<protein>
    <submittedName>
        <fullName evidence="7">Nitroreductase</fullName>
    </submittedName>
</protein>
<dbReference type="InterPro" id="IPR029479">
    <property type="entry name" value="Nitroreductase"/>
</dbReference>
<keyword evidence="4" id="KW-0288">FMN</keyword>
<evidence type="ECO:0000256" key="5">
    <source>
        <dbReference type="ARBA" id="ARBA00023002"/>
    </source>
</evidence>
<dbReference type="PANTHER" id="PTHR43673:SF2">
    <property type="entry name" value="NITROREDUCTASE"/>
    <property type="match status" value="1"/>
</dbReference>
<dbReference type="InterPro" id="IPR000415">
    <property type="entry name" value="Nitroreductase-like"/>
</dbReference>
<accession>A0A1G6BCC5</accession>
<dbReference type="AlphaFoldDB" id="A0A1G6BCC5"/>
<evidence type="ECO:0000256" key="4">
    <source>
        <dbReference type="ARBA" id="ARBA00022643"/>
    </source>
</evidence>
<name>A0A1G6BCC5_EUBOX</name>
<keyword evidence="5" id="KW-0560">Oxidoreductase</keyword>
<comment type="similarity">
    <text evidence="2">Belongs to the nitroreductase family.</text>
</comment>
<dbReference type="Gene3D" id="3.40.109.10">
    <property type="entry name" value="NADH Oxidase"/>
    <property type="match status" value="1"/>
</dbReference>
<evidence type="ECO:0000313" key="7">
    <source>
        <dbReference type="EMBL" id="SDB18281.1"/>
    </source>
</evidence>
<comment type="cofactor">
    <cofactor evidence="1">
        <name>FMN</name>
        <dbReference type="ChEBI" id="CHEBI:58210"/>
    </cofactor>
</comment>